<evidence type="ECO:0000259" key="1">
    <source>
        <dbReference type="Pfam" id="PF20408"/>
    </source>
</evidence>
<keyword evidence="2" id="KW-0378">Hydrolase</keyword>
<keyword evidence="3" id="KW-1185">Reference proteome</keyword>
<sequence length="225" mass="23751">MTRPDPARLRVELPSGPVDVSVDHEPVEDPWAALVIAHGAGAGFRHPFLIGLSRGMRAEGVSTVRFNFAYVEAGRRMPGPASHAVLAWSAAMEYAQAHAPGVPVWAAGKSYGGRMASMAAAEGAIAPRGLVYLGYPLHPPGDPTKSRAAHLPAVVMPQLFVEGTKDPFVDPHAQLEEAVASCRDAQIAWVDGGGHSFEVKGRKRPADEVGAALAPLVAGFLRERS</sequence>
<protein>
    <submittedName>
        <fullName evidence="2">Alpha/beta hydrolase</fullName>
    </submittedName>
</protein>
<dbReference type="Gene3D" id="3.40.50.1820">
    <property type="entry name" value="alpha/beta hydrolase"/>
    <property type="match status" value="1"/>
</dbReference>
<comment type="caution">
    <text evidence="2">The sequence shown here is derived from an EMBL/GenBank/DDBJ whole genome shotgun (WGS) entry which is preliminary data.</text>
</comment>
<dbReference type="PANTHER" id="PTHR13136:SF11">
    <property type="entry name" value="TESTIS-EXPRESSED PROTEIN 30"/>
    <property type="match status" value="1"/>
</dbReference>
<feature type="domain" description="KANL3/Tex30 alpha/beta hydrolase-like" evidence="1">
    <location>
        <begin position="32"/>
        <end position="203"/>
    </location>
</feature>
<dbReference type="PANTHER" id="PTHR13136">
    <property type="entry name" value="TESTIS DEVELOPMENT PROTEIN PRTD"/>
    <property type="match status" value="1"/>
</dbReference>
<organism evidence="2 3">
    <name type="scientific">Microbacterium lacus</name>
    <dbReference type="NCBI Taxonomy" id="415217"/>
    <lineage>
        <taxon>Bacteria</taxon>
        <taxon>Bacillati</taxon>
        <taxon>Actinomycetota</taxon>
        <taxon>Actinomycetes</taxon>
        <taxon>Micrococcales</taxon>
        <taxon>Microbacteriaceae</taxon>
        <taxon>Microbacterium</taxon>
    </lineage>
</organism>
<dbReference type="InterPro" id="IPR046879">
    <property type="entry name" value="KANL3/Tex30_Abhydrolase"/>
</dbReference>
<proteinExistence type="predicted"/>
<dbReference type="InterPro" id="IPR026555">
    <property type="entry name" value="NSL3/Tex30"/>
</dbReference>
<evidence type="ECO:0000313" key="2">
    <source>
        <dbReference type="EMBL" id="GAA1676964.1"/>
    </source>
</evidence>
<name>A0ABN2GU90_9MICO</name>
<accession>A0ABN2GU90</accession>
<gene>
    <name evidence="2" type="ORF">GCM10009807_21170</name>
</gene>
<reference evidence="2 3" key="1">
    <citation type="journal article" date="2019" name="Int. J. Syst. Evol. Microbiol.">
        <title>The Global Catalogue of Microorganisms (GCM) 10K type strain sequencing project: providing services to taxonomists for standard genome sequencing and annotation.</title>
        <authorList>
            <consortium name="The Broad Institute Genomics Platform"/>
            <consortium name="The Broad Institute Genome Sequencing Center for Infectious Disease"/>
            <person name="Wu L."/>
            <person name="Ma J."/>
        </authorList>
    </citation>
    <scope>NUCLEOTIDE SEQUENCE [LARGE SCALE GENOMIC DNA]</scope>
    <source>
        <strain evidence="2 3">JCM 15575</strain>
    </source>
</reference>
<evidence type="ECO:0000313" key="3">
    <source>
        <dbReference type="Proteomes" id="UP001500596"/>
    </source>
</evidence>
<dbReference type="EMBL" id="BAAAPK010000001">
    <property type="protein sequence ID" value="GAA1676964.1"/>
    <property type="molecule type" value="Genomic_DNA"/>
</dbReference>
<dbReference type="Proteomes" id="UP001500596">
    <property type="component" value="Unassembled WGS sequence"/>
</dbReference>
<dbReference type="Pfam" id="PF20408">
    <property type="entry name" value="Abhydrolase_11"/>
    <property type="match status" value="1"/>
</dbReference>
<dbReference type="InterPro" id="IPR029058">
    <property type="entry name" value="AB_hydrolase_fold"/>
</dbReference>
<dbReference type="GO" id="GO:0016787">
    <property type="term" value="F:hydrolase activity"/>
    <property type="evidence" value="ECO:0007669"/>
    <property type="project" value="UniProtKB-KW"/>
</dbReference>
<dbReference type="SUPFAM" id="SSF53474">
    <property type="entry name" value="alpha/beta-Hydrolases"/>
    <property type="match status" value="1"/>
</dbReference>
<dbReference type="RefSeq" id="WP_344054347.1">
    <property type="nucleotide sequence ID" value="NZ_BAAAPK010000001.1"/>
</dbReference>